<dbReference type="InterPro" id="IPR011011">
    <property type="entry name" value="Znf_FYVE_PHD"/>
</dbReference>
<dbReference type="SMART" id="SM01422">
    <property type="entry name" value="SARA"/>
    <property type="match status" value="1"/>
</dbReference>
<feature type="domain" description="FYVE-type" evidence="6">
    <location>
        <begin position="673"/>
        <end position="732"/>
    </location>
</feature>
<feature type="compositionally biased region" description="Polar residues" evidence="5">
    <location>
        <begin position="226"/>
        <end position="236"/>
    </location>
</feature>
<evidence type="ECO:0000256" key="5">
    <source>
        <dbReference type="SAM" id="MobiDB-lite"/>
    </source>
</evidence>
<keyword evidence="1" id="KW-0479">Metal-binding</keyword>
<dbReference type="Pfam" id="PF01363">
    <property type="entry name" value="FYVE"/>
    <property type="match status" value="1"/>
</dbReference>
<protein>
    <recommendedName>
        <fullName evidence="6">FYVE-type domain-containing protein</fullName>
    </recommendedName>
</protein>
<dbReference type="Pfam" id="PF11409">
    <property type="entry name" value="SARA"/>
    <property type="match status" value="1"/>
</dbReference>
<evidence type="ECO:0000256" key="4">
    <source>
        <dbReference type="PROSITE-ProRule" id="PRU00091"/>
    </source>
</evidence>
<dbReference type="PROSITE" id="PS50178">
    <property type="entry name" value="ZF_FYVE"/>
    <property type="match status" value="1"/>
</dbReference>
<sequence length="1408" mass="158586">MEKFAVDLDKVLDDFEFNEDCAEQVLLDQNSLPSTNSQQCDRNQQKLSSMKTIDTLNLAKADLVHENGESVNDFSPQDYLQSDDKVKKNLVDFHSDKTVVNDNEPISLTIHNDITYNRYAKKHQNDKEYNTYDKKLNQPSTKPSVSNVFNSLNEYINASSANIDQHDLTVDKITEPKNIQHEFRTVDNVLKNDLHETQHNVEKTISNEKNNIKKLAELLPQYDNISSSIPSHSNFKSSEKEQEERGEAKLGEQETVISETSTNVLADVSESIHQNTILDVNYEAQDEAQLEDLSSHVYSSNTSSQNENKHVDEKIEINDKIIEPIPSDKESIQISDLVEKNSGNFDPPTDLEVAKNYQDPEEQLVEPVEKINVIVQDELVLEDEMIDSQTVLEKKELSEQINISNKTPVGFSAVEDVSEEELNKYLRELEMDEHDDDDDVGDDDDEDNDNRLTIDKQNNMSLASQQEQPNQQNNEQETLDKNVKTVEVDKSSNDSDEKILNDIDNSTKLTDIKLENTASTLNNLNFIEMSSSETQADKLNDSLNKSYNKNIEEVQECTTDSNKVLEIAESSKQLEEMSSDIENVCELREELGELGSSEEDNEKPSRPQTLDIVSTVNMDEPPSIENTHDIHEQQLAVEQALANVRDPSPDTSDNSSVEFGIILGKQPPFWVPDADAPNCMLCDVKFNVIKRRHHCRACGKVLCNKCCSMKYRLEYQLNMDSRVCSPCYQQLTRAETGQASNEWAGYENTASGSIYSPQERQPNPNNPMEYCSTIPPLQQLNEGVPQPPTVMVPVSVLKREGSTKQRVDSQKSVMFSDGIRPGCDLTELDVTWDPKPPYKKLGSKRVATVDGQSTSSMIKKQNLPPLNPYTNCYIPQDKNILPPTVTIHKGQISYHEAADPENIYQSLKNDCEPPVMFAINRNLYAYVKITNLNCCVNKVCWNVTSRGLACVGQDEVIFLIEVLPDETQIPRDLLIHINQIYVEAIKGNTITELGISIYQGRQGENLLDSREHAGFLFIRPTFQCLQKIVVPPAPYLVGLLVHRWETPWAKIFPLRLILRLGAEYRYYPCPLVSVRYRDAVYFEIGHTIMKVLADFRNYAYTLPGVRGLFIHMEDRTTNILLPKNRYDQVIKGLKNSNDYVLAFAGNFSFQADSHLVCIQSNTGDESTYQTQAINIHNKPRKVTGASFVVINGALKSSMGLSAKSSIVEDGIMVQIMPEQMETLKTALKNMQNFTIGCGKIGATKPDEIVNINWVDNDTQFNVGVKSPIDGQPMDGIPSIRVHNGTDYMGTSRFIRWTEVFIIKSDDHPNGVHDPVDINKLSESIARATCAALVKLLDLLATAGLTKLAVRATIHPENVGYEAGSEGTRLPPLYMNSLDNELIQVLHKAAHTTQDTSIVLELIFHILDD</sequence>
<comment type="caution">
    <text evidence="7">The sequence shown here is derived from an EMBL/GenBank/DDBJ whole genome shotgun (WGS) entry which is preliminary data.</text>
</comment>
<dbReference type="PANTHER" id="PTHR46319">
    <property type="entry name" value="ZINC FINGER FYVE DOMAIN-CONTAINING PROTEIN"/>
    <property type="match status" value="1"/>
</dbReference>
<dbReference type="SMART" id="SM00064">
    <property type="entry name" value="FYVE"/>
    <property type="match status" value="1"/>
</dbReference>
<dbReference type="OrthoDB" id="5872154at2759"/>
<dbReference type="Proteomes" id="UP000639338">
    <property type="component" value="Unassembled WGS sequence"/>
</dbReference>
<evidence type="ECO:0000256" key="3">
    <source>
        <dbReference type="ARBA" id="ARBA00022833"/>
    </source>
</evidence>
<dbReference type="Pfam" id="PF11979">
    <property type="entry name" value="SARA_C"/>
    <property type="match status" value="1"/>
</dbReference>
<dbReference type="InterPro" id="IPR022557">
    <property type="entry name" value="SARA-like_C"/>
</dbReference>
<dbReference type="Gene3D" id="3.30.40.10">
    <property type="entry name" value="Zinc/RING finger domain, C3HC4 (zinc finger)"/>
    <property type="match status" value="1"/>
</dbReference>
<dbReference type="SMART" id="SM01421">
    <property type="entry name" value="DUF3480"/>
    <property type="match status" value="1"/>
</dbReference>
<name>A0A834XWE0_APHGI</name>
<keyword evidence="3" id="KW-0862">Zinc</keyword>
<feature type="compositionally biased region" description="Low complexity" evidence="5">
    <location>
        <begin position="465"/>
        <end position="476"/>
    </location>
</feature>
<dbReference type="CDD" id="cd15729">
    <property type="entry name" value="FYVE_endofin"/>
    <property type="match status" value="1"/>
</dbReference>
<dbReference type="GO" id="GO:0008270">
    <property type="term" value="F:zinc ion binding"/>
    <property type="evidence" value="ECO:0007669"/>
    <property type="project" value="UniProtKB-KW"/>
</dbReference>
<evidence type="ECO:0000259" key="6">
    <source>
        <dbReference type="PROSITE" id="PS50178"/>
    </source>
</evidence>
<dbReference type="SUPFAM" id="SSF57903">
    <property type="entry name" value="FYVE/PHD zinc finger"/>
    <property type="match status" value="1"/>
</dbReference>
<dbReference type="FunFam" id="3.30.500.40:FF:000001">
    <property type="entry name" value="Zinc finger, FYVE domain-containing 9a"/>
    <property type="match status" value="1"/>
</dbReference>
<evidence type="ECO:0000313" key="7">
    <source>
        <dbReference type="EMBL" id="KAF7993445.1"/>
    </source>
</evidence>
<organism evidence="7 8">
    <name type="scientific">Aphidius gifuensis</name>
    <name type="common">Parasitoid wasp</name>
    <dbReference type="NCBI Taxonomy" id="684658"/>
    <lineage>
        <taxon>Eukaryota</taxon>
        <taxon>Metazoa</taxon>
        <taxon>Ecdysozoa</taxon>
        <taxon>Arthropoda</taxon>
        <taxon>Hexapoda</taxon>
        <taxon>Insecta</taxon>
        <taxon>Pterygota</taxon>
        <taxon>Neoptera</taxon>
        <taxon>Endopterygota</taxon>
        <taxon>Hymenoptera</taxon>
        <taxon>Apocrita</taxon>
        <taxon>Ichneumonoidea</taxon>
        <taxon>Braconidae</taxon>
        <taxon>Aphidiinae</taxon>
        <taxon>Aphidius</taxon>
    </lineage>
</organism>
<keyword evidence="8" id="KW-1185">Reference proteome</keyword>
<proteinExistence type="predicted"/>
<reference evidence="7 8" key="1">
    <citation type="submission" date="2020-08" db="EMBL/GenBank/DDBJ databases">
        <title>Aphidius gifuensis genome sequencing and assembly.</title>
        <authorList>
            <person name="Du Z."/>
        </authorList>
    </citation>
    <scope>NUCLEOTIDE SEQUENCE [LARGE SCALE GENOMIC DNA]</scope>
    <source>
        <strain evidence="7">YNYX2018</strain>
        <tissue evidence="7">Adults</tissue>
    </source>
</reference>
<feature type="compositionally biased region" description="Basic and acidic residues" evidence="5">
    <location>
        <begin position="237"/>
        <end position="251"/>
    </location>
</feature>
<dbReference type="EMBL" id="JACMRX010000003">
    <property type="protein sequence ID" value="KAF7993445.1"/>
    <property type="molecule type" value="Genomic_DNA"/>
</dbReference>
<dbReference type="PANTHER" id="PTHR46319:SF3">
    <property type="entry name" value="ZINC FINGER FYVE DOMAIN-CONTAINING PROTEIN"/>
    <property type="match status" value="1"/>
</dbReference>
<dbReference type="InterPro" id="IPR000306">
    <property type="entry name" value="Znf_FYVE"/>
</dbReference>
<evidence type="ECO:0000256" key="1">
    <source>
        <dbReference type="ARBA" id="ARBA00022723"/>
    </source>
</evidence>
<dbReference type="FunFam" id="3.30.40.10:FF:000084">
    <property type="entry name" value="Zinc finger, FYVE domain-containing 9b"/>
    <property type="match status" value="1"/>
</dbReference>
<dbReference type="InterPro" id="IPR037145">
    <property type="entry name" value="SARA_Smad-bd_sf"/>
</dbReference>
<dbReference type="InterPro" id="IPR017455">
    <property type="entry name" value="Znf_FYVE-rel"/>
</dbReference>
<feature type="compositionally biased region" description="Acidic residues" evidence="5">
    <location>
        <begin position="431"/>
        <end position="448"/>
    </location>
</feature>
<feature type="compositionally biased region" description="Polar residues" evidence="5">
    <location>
        <begin position="455"/>
        <end position="464"/>
    </location>
</feature>
<keyword evidence="2 4" id="KW-0863">Zinc-finger</keyword>
<dbReference type="Gene3D" id="3.30.500.40">
    <property type="match status" value="1"/>
</dbReference>
<feature type="region of interest" description="Disordered" evidence="5">
    <location>
        <begin position="431"/>
        <end position="499"/>
    </location>
</feature>
<feature type="region of interest" description="Disordered" evidence="5">
    <location>
        <begin position="226"/>
        <end position="251"/>
    </location>
</feature>
<dbReference type="InterPro" id="IPR024608">
    <property type="entry name" value="SARA-like_SBD"/>
</dbReference>
<dbReference type="Gene3D" id="3.30.1360.220">
    <property type="entry name" value="Domain of unknown function (DUF3480), N-terminal subdomain"/>
    <property type="match status" value="2"/>
</dbReference>
<dbReference type="InterPro" id="IPR013083">
    <property type="entry name" value="Znf_RING/FYVE/PHD"/>
</dbReference>
<dbReference type="GO" id="GO:0016197">
    <property type="term" value="P:endosomal transport"/>
    <property type="evidence" value="ECO:0007669"/>
    <property type="project" value="TreeGrafter"/>
</dbReference>
<dbReference type="Gene3D" id="4.10.720.10">
    <property type="entry name" value="Smad anchor for receptor activation, Smad-binding domain"/>
    <property type="match status" value="1"/>
</dbReference>
<evidence type="ECO:0000256" key="2">
    <source>
        <dbReference type="ARBA" id="ARBA00022771"/>
    </source>
</evidence>
<dbReference type="GO" id="GO:0031901">
    <property type="term" value="C:early endosome membrane"/>
    <property type="evidence" value="ECO:0007669"/>
    <property type="project" value="TreeGrafter"/>
</dbReference>
<gene>
    <name evidence="7" type="ORF">HCN44_010040</name>
</gene>
<evidence type="ECO:0000313" key="8">
    <source>
        <dbReference type="Proteomes" id="UP000639338"/>
    </source>
</evidence>
<accession>A0A834XWE0</accession>
<feature type="compositionally biased region" description="Basic and acidic residues" evidence="5">
    <location>
        <begin position="478"/>
        <end position="499"/>
    </location>
</feature>